<dbReference type="STRING" id="1797259.A2989_02135"/>
<accession>A0A1F4Z9W4</accession>
<gene>
    <name evidence="2" type="ORF">A2989_02135</name>
</gene>
<feature type="transmembrane region" description="Helical" evidence="1">
    <location>
        <begin position="107"/>
        <end position="126"/>
    </location>
</feature>
<keyword evidence="1" id="KW-0812">Transmembrane</keyword>
<evidence type="ECO:0008006" key="4">
    <source>
        <dbReference type="Google" id="ProtNLM"/>
    </source>
</evidence>
<reference evidence="2 3" key="1">
    <citation type="journal article" date="2016" name="Nat. Commun.">
        <title>Thousands of microbial genomes shed light on interconnected biogeochemical processes in an aquifer system.</title>
        <authorList>
            <person name="Anantharaman K."/>
            <person name="Brown C.T."/>
            <person name="Hug L.A."/>
            <person name="Sharon I."/>
            <person name="Castelle C.J."/>
            <person name="Probst A.J."/>
            <person name="Thomas B.C."/>
            <person name="Singh A."/>
            <person name="Wilkins M.J."/>
            <person name="Karaoz U."/>
            <person name="Brodie E.L."/>
            <person name="Williams K.H."/>
            <person name="Hubbard S.S."/>
            <person name="Banfield J.F."/>
        </authorList>
    </citation>
    <scope>NUCLEOTIDE SEQUENCE [LARGE SCALE GENOMIC DNA]</scope>
</reference>
<comment type="caution">
    <text evidence="2">The sequence shown here is derived from an EMBL/GenBank/DDBJ whole genome shotgun (WGS) entry which is preliminary data.</text>
</comment>
<dbReference type="Proteomes" id="UP000177080">
    <property type="component" value="Unassembled WGS sequence"/>
</dbReference>
<name>A0A1F4Z9W4_9BACT</name>
<keyword evidence="1" id="KW-0472">Membrane</keyword>
<feature type="transmembrane region" description="Helical" evidence="1">
    <location>
        <begin position="74"/>
        <end position="95"/>
    </location>
</feature>
<keyword evidence="1" id="KW-1133">Transmembrane helix</keyword>
<organism evidence="2 3">
    <name type="scientific">Candidatus Amesbacteria bacterium RIFCSPLOWO2_01_FULL_48_25</name>
    <dbReference type="NCBI Taxonomy" id="1797259"/>
    <lineage>
        <taxon>Bacteria</taxon>
        <taxon>Candidatus Amesiibacteriota</taxon>
    </lineage>
</organism>
<evidence type="ECO:0000313" key="2">
    <source>
        <dbReference type="EMBL" id="OGD03093.1"/>
    </source>
</evidence>
<dbReference type="EMBL" id="MEXN01000009">
    <property type="protein sequence ID" value="OGD03093.1"/>
    <property type="molecule type" value="Genomic_DNA"/>
</dbReference>
<evidence type="ECO:0000313" key="3">
    <source>
        <dbReference type="Proteomes" id="UP000177080"/>
    </source>
</evidence>
<dbReference type="AlphaFoldDB" id="A0A1F4Z9W4"/>
<proteinExistence type="predicted"/>
<protein>
    <recommendedName>
        <fullName evidence="4">DUF304 domain-containing protein</fullName>
    </recommendedName>
</protein>
<sequence>MAEVYESKKATAGKHEFVPRETVDEVLERIGEIRGRKSLGGAYCVAPGTGFVNAQGDEEAVLLLRAHPITNLKWIVTAVVMLFLPGILVDVGAFSLVQPKFLLVGQMFWYLIVMAYILESFLSWYYSVFIVTNERIVDIDFYNLLFREVSYATLNHIEQPTMTMGGVFGTLFRFGEVKVSTAAEESTIEGHNLPYPDVVVRLISELSEELEKRRERGE</sequence>
<evidence type="ECO:0000256" key="1">
    <source>
        <dbReference type="SAM" id="Phobius"/>
    </source>
</evidence>